<dbReference type="InterPro" id="IPR003313">
    <property type="entry name" value="AraC-bd"/>
</dbReference>
<dbReference type="SMART" id="SM00342">
    <property type="entry name" value="HTH_ARAC"/>
    <property type="match status" value="1"/>
</dbReference>
<dbReference type="InterPro" id="IPR009057">
    <property type="entry name" value="Homeodomain-like_sf"/>
</dbReference>
<dbReference type="InterPro" id="IPR014710">
    <property type="entry name" value="RmlC-like_jellyroll"/>
</dbReference>
<dbReference type="Pfam" id="PF12833">
    <property type="entry name" value="HTH_18"/>
    <property type="match status" value="1"/>
</dbReference>
<evidence type="ECO:0000256" key="3">
    <source>
        <dbReference type="ARBA" id="ARBA00023163"/>
    </source>
</evidence>
<gene>
    <name evidence="5" type="ORF">KDK_29980</name>
</gene>
<dbReference type="Pfam" id="PF02311">
    <property type="entry name" value="AraC_binding"/>
    <property type="match status" value="1"/>
</dbReference>
<dbReference type="EMBL" id="BIFS01000001">
    <property type="protein sequence ID" value="GCE19198.1"/>
    <property type="molecule type" value="Genomic_DNA"/>
</dbReference>
<reference evidence="6" key="1">
    <citation type="submission" date="2018-12" db="EMBL/GenBank/DDBJ databases">
        <title>Tengunoibacter tsumagoiensis gen. nov., sp. nov., Dictyobacter kobayashii sp. nov., D. alpinus sp. nov., and D. joshuensis sp. nov. and description of Dictyobacteraceae fam. nov. within the order Ktedonobacterales isolated from Tengu-no-mugimeshi.</title>
        <authorList>
            <person name="Wang C.M."/>
            <person name="Zheng Y."/>
            <person name="Sakai Y."/>
            <person name="Toyoda A."/>
            <person name="Minakuchi Y."/>
            <person name="Abe K."/>
            <person name="Yokota A."/>
            <person name="Yabe S."/>
        </authorList>
    </citation>
    <scope>NUCLEOTIDE SEQUENCE [LARGE SCALE GENOMIC DNA]</scope>
    <source>
        <strain evidence="6">Uno11</strain>
    </source>
</reference>
<dbReference type="OrthoDB" id="9816335at2"/>
<dbReference type="InterPro" id="IPR037923">
    <property type="entry name" value="HTH-like"/>
</dbReference>
<evidence type="ECO:0000259" key="4">
    <source>
        <dbReference type="PROSITE" id="PS01124"/>
    </source>
</evidence>
<feature type="domain" description="HTH araC/xylS-type" evidence="4">
    <location>
        <begin position="226"/>
        <end position="324"/>
    </location>
</feature>
<dbReference type="Gene3D" id="1.10.10.60">
    <property type="entry name" value="Homeodomain-like"/>
    <property type="match status" value="1"/>
</dbReference>
<evidence type="ECO:0000313" key="6">
    <source>
        <dbReference type="Proteomes" id="UP000287188"/>
    </source>
</evidence>
<sequence length="336" mass="38606">MQTSAQLHFRYEYSNSSARQQELQRCFFTDVLVHPHMPLGIRQEIYSQGTDTGLHKHEDFYACYVVRSGSGVHLINNHPYAITRGNVYVLTPGTVHAYRNYCQMVIDAFYFQPELFLSDELLALHSLSGFWQLFIAPETLSKPALREEAIDHHLHLSPEKQNEIERKIAEIHSEYTALTPDAAILTRSQFFRMLIHLARWQNEQSDLKDYIPPVTQTDVQQKMGLAGILRFCEENYHEALSVPQLAARMFLSPSRFSEIFSQEVGMSPAAYIKQLRLEKVQTLLRTTGLSTTSIAHQVGFRDSAQLARVFRSTFHLTPTAYRRTFRAQQEPGGLIL</sequence>
<keyword evidence="3" id="KW-0804">Transcription</keyword>
<protein>
    <recommendedName>
        <fullName evidence="4">HTH araC/xylS-type domain-containing protein</fullName>
    </recommendedName>
</protein>
<dbReference type="GO" id="GO:0003700">
    <property type="term" value="F:DNA-binding transcription factor activity"/>
    <property type="evidence" value="ECO:0007669"/>
    <property type="project" value="InterPro"/>
</dbReference>
<keyword evidence="6" id="KW-1185">Reference proteome</keyword>
<evidence type="ECO:0000256" key="1">
    <source>
        <dbReference type="ARBA" id="ARBA00023015"/>
    </source>
</evidence>
<dbReference type="Gene3D" id="2.60.120.10">
    <property type="entry name" value="Jelly Rolls"/>
    <property type="match status" value="1"/>
</dbReference>
<proteinExistence type="predicted"/>
<keyword evidence="2" id="KW-0238">DNA-binding</keyword>
<dbReference type="AlphaFoldDB" id="A0A402AJ55"/>
<dbReference type="PROSITE" id="PS01124">
    <property type="entry name" value="HTH_ARAC_FAMILY_2"/>
    <property type="match status" value="1"/>
</dbReference>
<comment type="caution">
    <text evidence="5">The sequence shown here is derived from an EMBL/GenBank/DDBJ whole genome shotgun (WGS) entry which is preliminary data.</text>
</comment>
<dbReference type="PANTHER" id="PTHR43280">
    <property type="entry name" value="ARAC-FAMILY TRANSCRIPTIONAL REGULATOR"/>
    <property type="match status" value="1"/>
</dbReference>
<evidence type="ECO:0000256" key="2">
    <source>
        <dbReference type="ARBA" id="ARBA00023125"/>
    </source>
</evidence>
<dbReference type="RefSeq" id="WP_126551040.1">
    <property type="nucleotide sequence ID" value="NZ_BIFS01000001.1"/>
</dbReference>
<dbReference type="PANTHER" id="PTHR43280:SF2">
    <property type="entry name" value="HTH-TYPE TRANSCRIPTIONAL REGULATOR EXSA"/>
    <property type="match status" value="1"/>
</dbReference>
<organism evidence="5 6">
    <name type="scientific">Dictyobacter kobayashii</name>
    <dbReference type="NCBI Taxonomy" id="2014872"/>
    <lineage>
        <taxon>Bacteria</taxon>
        <taxon>Bacillati</taxon>
        <taxon>Chloroflexota</taxon>
        <taxon>Ktedonobacteria</taxon>
        <taxon>Ktedonobacterales</taxon>
        <taxon>Dictyobacteraceae</taxon>
        <taxon>Dictyobacter</taxon>
    </lineage>
</organism>
<dbReference type="SUPFAM" id="SSF51215">
    <property type="entry name" value="Regulatory protein AraC"/>
    <property type="match status" value="1"/>
</dbReference>
<name>A0A402AJ55_9CHLR</name>
<dbReference type="InterPro" id="IPR018060">
    <property type="entry name" value="HTH_AraC"/>
</dbReference>
<accession>A0A402AJ55</accession>
<dbReference type="GO" id="GO:0043565">
    <property type="term" value="F:sequence-specific DNA binding"/>
    <property type="evidence" value="ECO:0007669"/>
    <property type="project" value="InterPro"/>
</dbReference>
<evidence type="ECO:0000313" key="5">
    <source>
        <dbReference type="EMBL" id="GCE19198.1"/>
    </source>
</evidence>
<keyword evidence="1" id="KW-0805">Transcription regulation</keyword>
<dbReference type="SUPFAM" id="SSF46689">
    <property type="entry name" value="Homeodomain-like"/>
    <property type="match status" value="2"/>
</dbReference>
<dbReference type="Proteomes" id="UP000287188">
    <property type="component" value="Unassembled WGS sequence"/>
</dbReference>